<gene>
    <name evidence="5" type="ORF">A4A59_04180</name>
</gene>
<dbReference type="PANTHER" id="PTHR33376:SF7">
    <property type="entry name" value="C4-DICARBOXYLATE-BINDING PROTEIN DCTB"/>
    <property type="match status" value="1"/>
</dbReference>
<organism evidence="5">
    <name type="scientific">Rhizobium leguminosarum</name>
    <dbReference type="NCBI Taxonomy" id="384"/>
    <lineage>
        <taxon>Bacteria</taxon>
        <taxon>Pseudomonadati</taxon>
        <taxon>Pseudomonadota</taxon>
        <taxon>Alphaproteobacteria</taxon>
        <taxon>Hyphomicrobiales</taxon>
        <taxon>Rhizobiaceae</taxon>
        <taxon>Rhizobium/Agrobacterium group</taxon>
        <taxon>Rhizobium</taxon>
    </lineage>
</organism>
<dbReference type="InterPro" id="IPR004682">
    <property type="entry name" value="TRAP_DctP"/>
</dbReference>
<feature type="chain" id="PRO_5007595826" evidence="4">
    <location>
        <begin position="22"/>
        <end position="332"/>
    </location>
</feature>
<dbReference type="InterPro" id="IPR018389">
    <property type="entry name" value="DctP_fam"/>
</dbReference>
<dbReference type="PROSITE" id="PS51318">
    <property type="entry name" value="TAT"/>
    <property type="match status" value="1"/>
</dbReference>
<evidence type="ECO:0000256" key="1">
    <source>
        <dbReference type="ARBA" id="ARBA00009023"/>
    </source>
</evidence>
<evidence type="ECO:0000256" key="4">
    <source>
        <dbReference type="SAM" id="SignalP"/>
    </source>
</evidence>
<evidence type="ECO:0000313" key="5">
    <source>
        <dbReference type="EMBL" id="KZA97370.1"/>
    </source>
</evidence>
<dbReference type="EMBL" id="LVYU01000134">
    <property type="protein sequence ID" value="KZA97370.1"/>
    <property type="molecule type" value="Genomic_DNA"/>
</dbReference>
<sequence length="332" mass="35931">MDNFNRRNFLKTAALAGTALAAPAFVRTAAARTTTITIASLLGDDKPETKIWVKIGELVEAKLPGQFKFNIVRNGALGGEKEVAEGVRLGSIQASLSTVSSLSGWAPELQILDLPFLFRDADHVRKTVAGDVGADLKQKLQAQNFVVGDFINYGARHLLTKEPVTRPEQLKGKRIRVIQSPLHTKLWSAFGTTPIGIPITETYNALATGVADAMDLTKSAYAGFKLYEVVPDMTETGHIWASGVIYYASTFWAGLNDEQKAVFQQASSEGAAYFNQLIVDDESKSVETALANGGKLLKPEAFDEWQKGAQGVWDDFAPVVGGIDRIKSIQAA</sequence>
<accession>A0A154I9V6</accession>
<reference evidence="5" key="1">
    <citation type="submission" date="2016-03" db="EMBL/GenBank/DDBJ databases">
        <title>Microsymbionts genomes from the relict species Vavilovia formosa.</title>
        <authorList>
            <person name="Chirak E."/>
            <person name="Kimeklis A."/>
            <person name="Kopat V."/>
            <person name="Andronov E."/>
        </authorList>
    </citation>
    <scope>NUCLEOTIDE SEQUENCE [LARGE SCALE GENOMIC DNA]</scope>
    <source>
        <strain evidence="5">Vaf12</strain>
    </source>
</reference>
<dbReference type="InterPro" id="IPR006311">
    <property type="entry name" value="TAT_signal"/>
</dbReference>
<evidence type="ECO:0000256" key="2">
    <source>
        <dbReference type="ARBA" id="ARBA00022448"/>
    </source>
</evidence>
<comment type="caution">
    <text evidence="5">The sequence shown here is derived from an EMBL/GenBank/DDBJ whole genome shotgun (WGS) entry which is preliminary data.</text>
</comment>
<keyword evidence="2" id="KW-0813">Transport</keyword>
<evidence type="ECO:0000256" key="3">
    <source>
        <dbReference type="ARBA" id="ARBA00022729"/>
    </source>
</evidence>
<dbReference type="PANTHER" id="PTHR33376">
    <property type="match status" value="1"/>
</dbReference>
<dbReference type="NCBIfam" id="NF037995">
    <property type="entry name" value="TRAP_S1"/>
    <property type="match status" value="1"/>
</dbReference>
<dbReference type="CDD" id="cd13603">
    <property type="entry name" value="PBP2_TRAP_Siap_TeaA_like"/>
    <property type="match status" value="1"/>
</dbReference>
<dbReference type="Gene3D" id="3.40.190.170">
    <property type="entry name" value="Bacterial extracellular solute-binding protein, family 7"/>
    <property type="match status" value="1"/>
</dbReference>
<dbReference type="InterPro" id="IPR038404">
    <property type="entry name" value="TRAP_DctP_sf"/>
</dbReference>
<dbReference type="AlphaFoldDB" id="A0A154I9V6"/>
<dbReference type="GO" id="GO:0030288">
    <property type="term" value="C:outer membrane-bounded periplasmic space"/>
    <property type="evidence" value="ECO:0007669"/>
    <property type="project" value="InterPro"/>
</dbReference>
<comment type="similarity">
    <text evidence="1">Belongs to the bacterial solute-binding protein 7 family.</text>
</comment>
<dbReference type="PIRSF" id="PIRSF006470">
    <property type="entry name" value="DctB"/>
    <property type="match status" value="1"/>
</dbReference>
<keyword evidence="3 4" id="KW-0732">Signal</keyword>
<dbReference type="RefSeq" id="WP_062944644.1">
    <property type="nucleotide sequence ID" value="NZ_CP171844.1"/>
</dbReference>
<name>A0A154I9V6_RHILE</name>
<feature type="signal peptide" evidence="4">
    <location>
        <begin position="1"/>
        <end position="21"/>
    </location>
</feature>
<dbReference type="Pfam" id="PF03480">
    <property type="entry name" value="DctP"/>
    <property type="match status" value="1"/>
</dbReference>
<proteinExistence type="inferred from homology"/>
<protein>
    <submittedName>
        <fullName evidence="5">ABC transporter substrate-binding protein</fullName>
    </submittedName>
</protein>
<dbReference type="GO" id="GO:0055085">
    <property type="term" value="P:transmembrane transport"/>
    <property type="evidence" value="ECO:0007669"/>
    <property type="project" value="InterPro"/>
</dbReference>